<feature type="transmembrane region" description="Helical" evidence="1">
    <location>
        <begin position="68"/>
        <end position="89"/>
    </location>
</feature>
<dbReference type="OrthoDB" id="2980694at2759"/>
<accession>A0A8H7D4G7</accession>
<evidence type="ECO:0000313" key="4">
    <source>
        <dbReference type="Proteomes" id="UP000620124"/>
    </source>
</evidence>
<feature type="transmembrane region" description="Helical" evidence="1">
    <location>
        <begin position="148"/>
        <end position="168"/>
    </location>
</feature>
<keyword evidence="4" id="KW-1185">Reference proteome</keyword>
<proteinExistence type="predicted"/>
<comment type="caution">
    <text evidence="3">The sequence shown here is derived from an EMBL/GenBank/DDBJ whole genome shotgun (WGS) entry which is preliminary data.</text>
</comment>
<reference evidence="3" key="1">
    <citation type="submission" date="2020-05" db="EMBL/GenBank/DDBJ databases">
        <title>Mycena genomes resolve the evolution of fungal bioluminescence.</title>
        <authorList>
            <person name="Tsai I.J."/>
        </authorList>
    </citation>
    <scope>NUCLEOTIDE SEQUENCE</scope>
    <source>
        <strain evidence="3">CCC161011</strain>
    </source>
</reference>
<keyword evidence="1" id="KW-1133">Transmembrane helix</keyword>
<sequence>MFQPGYVLIVLASAVLGLQLYSKTFVQPPMGALFESYLNSCAYSKSNPFYSIICVLEPLFKDLVGNEIAKSFMTACGTVGAVMSTYLFLKGGEPGASPALSPLITIAHTLAGQFFGAGIVGPILLPLIMVLSKTYAPRNAPSPSPPTYAYTVTLLFMQFTVFSLAMALSGVPPTSASWPYVNYAFQAFPLLFLPLALFPTHTKAKGNSTTPPPTPIPTLSISTFTVMKYLYGPLWWVTLAQGLNAYFRLGETFSPACRFIALDYIGFVWTFVAMYAVDAVAGEAQVAMSVQRLLISFVATGPASTMAAYFEAKQRLVVERAESERARKG</sequence>
<evidence type="ECO:0000313" key="3">
    <source>
        <dbReference type="EMBL" id="KAF7358438.1"/>
    </source>
</evidence>
<feature type="signal peptide" evidence="2">
    <location>
        <begin position="1"/>
        <end position="17"/>
    </location>
</feature>
<protein>
    <submittedName>
        <fullName evidence="3">Uncharacterized protein</fullName>
    </submittedName>
</protein>
<feature type="transmembrane region" description="Helical" evidence="1">
    <location>
        <begin position="229"/>
        <end position="247"/>
    </location>
</feature>
<feature type="transmembrane region" description="Helical" evidence="1">
    <location>
        <begin position="259"/>
        <end position="277"/>
    </location>
</feature>
<evidence type="ECO:0000256" key="2">
    <source>
        <dbReference type="SAM" id="SignalP"/>
    </source>
</evidence>
<dbReference type="EMBL" id="JACAZI010000006">
    <property type="protein sequence ID" value="KAF7358438.1"/>
    <property type="molecule type" value="Genomic_DNA"/>
</dbReference>
<name>A0A8H7D4G7_9AGAR</name>
<keyword evidence="1" id="KW-0472">Membrane</keyword>
<evidence type="ECO:0000256" key="1">
    <source>
        <dbReference type="SAM" id="Phobius"/>
    </source>
</evidence>
<keyword evidence="1" id="KW-0812">Transmembrane</keyword>
<keyword evidence="2" id="KW-0732">Signal</keyword>
<feature type="chain" id="PRO_5034884619" evidence="2">
    <location>
        <begin position="18"/>
        <end position="329"/>
    </location>
</feature>
<dbReference type="AlphaFoldDB" id="A0A8H7D4G7"/>
<organism evidence="3 4">
    <name type="scientific">Mycena venus</name>
    <dbReference type="NCBI Taxonomy" id="2733690"/>
    <lineage>
        <taxon>Eukaryota</taxon>
        <taxon>Fungi</taxon>
        <taxon>Dikarya</taxon>
        <taxon>Basidiomycota</taxon>
        <taxon>Agaricomycotina</taxon>
        <taxon>Agaricomycetes</taxon>
        <taxon>Agaricomycetidae</taxon>
        <taxon>Agaricales</taxon>
        <taxon>Marasmiineae</taxon>
        <taxon>Mycenaceae</taxon>
        <taxon>Mycena</taxon>
    </lineage>
</organism>
<dbReference type="Proteomes" id="UP000620124">
    <property type="component" value="Unassembled WGS sequence"/>
</dbReference>
<feature type="transmembrane region" description="Helical" evidence="1">
    <location>
        <begin position="110"/>
        <end position="128"/>
    </location>
</feature>
<gene>
    <name evidence="3" type="ORF">MVEN_00894300</name>
</gene>
<feature type="transmembrane region" description="Helical" evidence="1">
    <location>
        <begin position="289"/>
        <end position="310"/>
    </location>
</feature>
<feature type="transmembrane region" description="Helical" evidence="1">
    <location>
        <begin position="180"/>
        <end position="198"/>
    </location>
</feature>